<dbReference type="PROSITE" id="PS51781">
    <property type="entry name" value="SH3B"/>
    <property type="match status" value="1"/>
</dbReference>
<gene>
    <name evidence="2" type="ORF">AMD00_10215</name>
</gene>
<dbReference type="InterPro" id="IPR052354">
    <property type="entry name" value="Cell_Wall_Dynamics_Protein"/>
</dbReference>
<dbReference type="Proteomes" id="UP000036867">
    <property type="component" value="Unassembled WGS sequence"/>
</dbReference>
<proteinExistence type="predicted"/>
<reference evidence="3" key="1">
    <citation type="submission" date="2015-08" db="EMBL/GenBank/DDBJ databases">
        <title>Fjat-10028 dsm 16317.</title>
        <authorList>
            <person name="Liu B."/>
            <person name="Wang J."/>
            <person name="Zhu Y."/>
            <person name="Liu G."/>
            <person name="Chen Q."/>
            <person name="Chen Z."/>
            <person name="Lan J."/>
            <person name="Che J."/>
            <person name="Ge C."/>
            <person name="Shi H."/>
            <person name="Pan Z."/>
            <person name="Liu X."/>
        </authorList>
    </citation>
    <scope>NUCLEOTIDE SEQUENCE [LARGE SCALE GENOMIC DNA]</scope>
    <source>
        <strain evidence="3">DSM 16317</strain>
    </source>
</reference>
<organism evidence="2 3">
    <name type="scientific">Viridibacillus arvi</name>
    <dbReference type="NCBI Taxonomy" id="263475"/>
    <lineage>
        <taxon>Bacteria</taxon>
        <taxon>Bacillati</taxon>
        <taxon>Bacillota</taxon>
        <taxon>Bacilli</taxon>
        <taxon>Bacillales</taxon>
        <taxon>Caryophanaceae</taxon>
        <taxon>Viridibacillus</taxon>
    </lineage>
</organism>
<dbReference type="STRING" id="263475.AMD00_10215"/>
<dbReference type="Pfam" id="PF08239">
    <property type="entry name" value="SH3_3"/>
    <property type="match status" value="1"/>
</dbReference>
<evidence type="ECO:0000259" key="1">
    <source>
        <dbReference type="PROSITE" id="PS51781"/>
    </source>
</evidence>
<comment type="caution">
    <text evidence="2">The sequence shown here is derived from an EMBL/GenBank/DDBJ whole genome shotgun (WGS) entry which is preliminary data.</text>
</comment>
<dbReference type="OrthoDB" id="2451288at2"/>
<dbReference type="Gene3D" id="2.30.30.40">
    <property type="entry name" value="SH3 Domains"/>
    <property type="match status" value="1"/>
</dbReference>
<name>A0A0M0LCK2_9BACL</name>
<dbReference type="RefSeq" id="WP_053416979.1">
    <property type="nucleotide sequence ID" value="NZ_LILB01000005.1"/>
</dbReference>
<dbReference type="PANTHER" id="PTHR34408:SF2">
    <property type="entry name" value="CELL WALL-BINDING PROTEIN YWSB"/>
    <property type="match status" value="1"/>
</dbReference>
<dbReference type="InterPro" id="IPR003646">
    <property type="entry name" value="SH3-like_bac-type"/>
</dbReference>
<evidence type="ECO:0000313" key="3">
    <source>
        <dbReference type="Proteomes" id="UP000036867"/>
    </source>
</evidence>
<protein>
    <recommendedName>
        <fullName evidence="1">SH3b domain-containing protein</fullName>
    </recommendedName>
</protein>
<dbReference type="EMBL" id="LILB01000005">
    <property type="protein sequence ID" value="KOO48795.1"/>
    <property type="molecule type" value="Genomic_DNA"/>
</dbReference>
<accession>A0A0M0LCK2</accession>
<keyword evidence="3" id="KW-1185">Reference proteome</keyword>
<evidence type="ECO:0000313" key="2">
    <source>
        <dbReference type="EMBL" id="KOO48795.1"/>
    </source>
</evidence>
<dbReference type="AlphaFoldDB" id="A0A0M0LCK2"/>
<feature type="domain" description="SH3b" evidence="1">
    <location>
        <begin position="31"/>
        <end position="93"/>
    </location>
</feature>
<dbReference type="PANTHER" id="PTHR34408">
    <property type="entry name" value="FAMILY PROTEIN, PUTATIVE-RELATED"/>
    <property type="match status" value="1"/>
</dbReference>
<sequence>MKRSRYILAIVILISSVSFINLPKIEAKTSFTTQYVQADVLNVRMKATTNSKKLGHLKKNETVKVISTSKGWSKIQYKKGTAYVSATYLNSKKALQKVTGNLLPKIGKYTYKNYEEDIYYGNSTESYVKVKGGVKAKSKNGLDTSYLENSKYFTYLSPTGHTSFRLNYPLTKGKKWKNEQDEVQIQDINMSVKTAAGSFNEVVKVRIDHKIYDTYSHYYIAPGKGIVLWKLNGKKKFQLEKYTK</sequence>
<dbReference type="SMART" id="SM00287">
    <property type="entry name" value="SH3b"/>
    <property type="match status" value="1"/>
</dbReference>
<dbReference type="GeneID" id="301136472"/>